<keyword evidence="3" id="KW-1185">Reference proteome</keyword>
<evidence type="ECO:0000313" key="3">
    <source>
        <dbReference type="Proteomes" id="UP001601197"/>
    </source>
</evidence>
<dbReference type="EMBL" id="JBIAFJ010000013">
    <property type="protein sequence ID" value="MFE9171184.1"/>
    <property type="molecule type" value="Genomic_DNA"/>
</dbReference>
<feature type="region of interest" description="Disordered" evidence="1">
    <location>
        <begin position="1"/>
        <end position="30"/>
    </location>
</feature>
<reference evidence="2 3" key="1">
    <citation type="submission" date="2024-10" db="EMBL/GenBank/DDBJ databases">
        <title>The Natural Products Discovery Center: Release of the First 8490 Sequenced Strains for Exploring Actinobacteria Biosynthetic Diversity.</title>
        <authorList>
            <person name="Kalkreuter E."/>
            <person name="Kautsar S.A."/>
            <person name="Yang D."/>
            <person name="Bader C.D."/>
            <person name="Teijaro C.N."/>
            <person name="Fluegel L."/>
            <person name="Davis C.M."/>
            <person name="Simpson J.R."/>
            <person name="Lauterbach L."/>
            <person name="Steele A.D."/>
            <person name="Gui C."/>
            <person name="Meng S."/>
            <person name="Li G."/>
            <person name="Viehrig K."/>
            <person name="Ye F."/>
            <person name="Su P."/>
            <person name="Kiefer A.F."/>
            <person name="Nichols A."/>
            <person name="Cepeda A.J."/>
            <person name="Yan W."/>
            <person name="Fan B."/>
            <person name="Jiang Y."/>
            <person name="Adhikari A."/>
            <person name="Zheng C.-J."/>
            <person name="Schuster L."/>
            <person name="Cowan T.M."/>
            <person name="Smanski M.J."/>
            <person name="Chevrette M.G."/>
            <person name="De Carvalho L.P.S."/>
            <person name="Shen B."/>
        </authorList>
    </citation>
    <scope>NUCLEOTIDE SEQUENCE [LARGE SCALE GENOMIC DNA]</scope>
    <source>
        <strain evidence="2 3">NPDC007147</strain>
    </source>
</reference>
<organism evidence="2 3">
    <name type="scientific">Streptomyces kebangsaanensis</name>
    <dbReference type="NCBI Taxonomy" id="864058"/>
    <lineage>
        <taxon>Bacteria</taxon>
        <taxon>Bacillati</taxon>
        <taxon>Actinomycetota</taxon>
        <taxon>Actinomycetes</taxon>
        <taxon>Kitasatosporales</taxon>
        <taxon>Streptomycetaceae</taxon>
        <taxon>Streptomyces</taxon>
    </lineage>
</organism>
<dbReference type="Proteomes" id="UP001601197">
    <property type="component" value="Unassembled WGS sequence"/>
</dbReference>
<sequence>MSTTVRDNPEQNRYEIHDGETPEGFPECGTTVRKTAFTPTRALTPARGSW</sequence>
<comment type="caution">
    <text evidence="2">The sequence shown here is derived from an EMBL/GenBank/DDBJ whole genome shotgun (WGS) entry which is preliminary data.</text>
</comment>
<evidence type="ECO:0000256" key="1">
    <source>
        <dbReference type="SAM" id="MobiDB-lite"/>
    </source>
</evidence>
<dbReference type="RefSeq" id="WP_388347922.1">
    <property type="nucleotide sequence ID" value="NZ_JBIAFJ010000013.1"/>
</dbReference>
<name>A0ABW6KUU1_9ACTN</name>
<feature type="compositionally biased region" description="Basic and acidic residues" evidence="1">
    <location>
        <begin position="7"/>
        <end position="20"/>
    </location>
</feature>
<accession>A0ABW6KUU1</accession>
<evidence type="ECO:0008006" key="4">
    <source>
        <dbReference type="Google" id="ProtNLM"/>
    </source>
</evidence>
<proteinExistence type="predicted"/>
<evidence type="ECO:0000313" key="2">
    <source>
        <dbReference type="EMBL" id="MFE9171184.1"/>
    </source>
</evidence>
<protein>
    <recommendedName>
        <fullName evidence="4">MbtH family protein</fullName>
    </recommendedName>
</protein>
<gene>
    <name evidence="2" type="ORF">ACFYNZ_16960</name>
</gene>